<sequence>MDKTILILLTATFPSLATLTFFFSLSVFFRTYRLHQRTTERIRNAEEAVTLLIESFDPIFNMVGDERRRTRSLTYKLYETWRRVEVLESRPTYSGPHRDTDSGCRQGNSRRINHEDQIRVNSDRSAALRNPRRVEQTTHETAYSHPQNITTTPEQDRIRANAYQAFLRAINSEASHNEDATLSSLSFSATPSNSALPNATRAAVPEGVNTRFNARLPRLPRPRNEEDAPLSNRVGDSHALTPTDSNTNLLRSVSHNGYDTICHTSSLHPRSCSLANGTTRRNGNTRASRLDRQIARHEEDALLNNVVAALDTKIADCMMILLLILRNVRPRLSSAQIQAVIQRYGAALGDYEQPHGAGLTDGVNGDGHQVNGRLVNGIHGLTNGLHGNGRLVNGITTNGTQDGFPQNDIYPSFLDSDDTSDSEDEYSRFGASKSDNDSDSADLSTDEIFPVPGTIPPAGTPQDWGMNTGYYRRDSRHPSDDNTFRNGYYPAQNYNASGVNHTNSIDHTTTTTSSELPNSASPHRIHLLQTPRPALSPHTSRSSTLSGSTLIDSEPDPHGDTPLNLRQRGAVEHLHESEAEEVAEAEDGWWGLREEMVRYAEGQERLRMAEDDENDNDVNEAARGSSETVANGGEESSDERARGDRTASE</sequence>
<dbReference type="Proteomes" id="UP000800038">
    <property type="component" value="Unassembled WGS sequence"/>
</dbReference>
<accession>A0A6A5SQW1</accession>
<feature type="region of interest" description="Disordered" evidence="1">
    <location>
        <begin position="128"/>
        <end position="152"/>
    </location>
</feature>
<feature type="transmembrane region" description="Helical" evidence="2">
    <location>
        <begin position="6"/>
        <end position="29"/>
    </location>
</feature>
<keyword evidence="4" id="KW-1185">Reference proteome</keyword>
<feature type="region of interest" description="Disordered" evidence="1">
    <location>
        <begin position="396"/>
        <end position="564"/>
    </location>
</feature>
<keyword evidence="2" id="KW-0812">Transmembrane</keyword>
<evidence type="ECO:0000313" key="3">
    <source>
        <dbReference type="EMBL" id="KAF1942180.1"/>
    </source>
</evidence>
<evidence type="ECO:0000256" key="1">
    <source>
        <dbReference type="SAM" id="MobiDB-lite"/>
    </source>
</evidence>
<feature type="compositionally biased region" description="Polar residues" evidence="1">
    <location>
        <begin position="139"/>
        <end position="152"/>
    </location>
</feature>
<evidence type="ECO:0000313" key="4">
    <source>
        <dbReference type="Proteomes" id="UP000800038"/>
    </source>
</evidence>
<feature type="compositionally biased region" description="Acidic residues" evidence="1">
    <location>
        <begin position="415"/>
        <end position="424"/>
    </location>
</feature>
<gene>
    <name evidence="3" type="ORF">EJ02DRAFT_466012</name>
</gene>
<name>A0A6A5SQW1_9PLEO</name>
<protein>
    <submittedName>
        <fullName evidence="3">Uncharacterized protein</fullName>
    </submittedName>
</protein>
<dbReference type="AlphaFoldDB" id="A0A6A5SQW1"/>
<evidence type="ECO:0000256" key="2">
    <source>
        <dbReference type="SAM" id="Phobius"/>
    </source>
</evidence>
<reference evidence="3" key="1">
    <citation type="journal article" date="2020" name="Stud. Mycol.">
        <title>101 Dothideomycetes genomes: a test case for predicting lifestyles and emergence of pathogens.</title>
        <authorList>
            <person name="Haridas S."/>
            <person name="Albert R."/>
            <person name="Binder M."/>
            <person name="Bloem J."/>
            <person name="Labutti K."/>
            <person name="Salamov A."/>
            <person name="Andreopoulos B."/>
            <person name="Baker S."/>
            <person name="Barry K."/>
            <person name="Bills G."/>
            <person name="Bluhm B."/>
            <person name="Cannon C."/>
            <person name="Castanera R."/>
            <person name="Culley D."/>
            <person name="Daum C."/>
            <person name="Ezra D."/>
            <person name="Gonzalez J."/>
            <person name="Henrissat B."/>
            <person name="Kuo A."/>
            <person name="Liang C."/>
            <person name="Lipzen A."/>
            <person name="Lutzoni F."/>
            <person name="Magnuson J."/>
            <person name="Mondo S."/>
            <person name="Nolan M."/>
            <person name="Ohm R."/>
            <person name="Pangilinan J."/>
            <person name="Park H.-J."/>
            <person name="Ramirez L."/>
            <person name="Alfaro M."/>
            <person name="Sun H."/>
            <person name="Tritt A."/>
            <person name="Yoshinaga Y."/>
            <person name="Zwiers L.-H."/>
            <person name="Turgeon B."/>
            <person name="Goodwin S."/>
            <person name="Spatafora J."/>
            <person name="Crous P."/>
            <person name="Grigoriev I."/>
        </authorList>
    </citation>
    <scope>NUCLEOTIDE SEQUENCE</scope>
    <source>
        <strain evidence="3">CBS 161.51</strain>
    </source>
</reference>
<feature type="region of interest" description="Disordered" evidence="1">
    <location>
        <begin position="606"/>
        <end position="649"/>
    </location>
</feature>
<feature type="compositionally biased region" description="Basic and acidic residues" evidence="1">
    <location>
        <begin position="471"/>
        <end position="483"/>
    </location>
</feature>
<proteinExistence type="predicted"/>
<feature type="compositionally biased region" description="Polar residues" evidence="1">
    <location>
        <begin position="185"/>
        <end position="197"/>
    </location>
</feature>
<organism evidence="3 4">
    <name type="scientific">Clathrospora elynae</name>
    <dbReference type="NCBI Taxonomy" id="706981"/>
    <lineage>
        <taxon>Eukaryota</taxon>
        <taxon>Fungi</taxon>
        <taxon>Dikarya</taxon>
        <taxon>Ascomycota</taxon>
        <taxon>Pezizomycotina</taxon>
        <taxon>Dothideomycetes</taxon>
        <taxon>Pleosporomycetidae</taxon>
        <taxon>Pleosporales</taxon>
        <taxon>Diademaceae</taxon>
        <taxon>Clathrospora</taxon>
    </lineage>
</organism>
<keyword evidence="2" id="KW-0472">Membrane</keyword>
<feature type="compositionally biased region" description="Low complexity" evidence="1">
    <location>
        <begin position="535"/>
        <end position="550"/>
    </location>
</feature>
<keyword evidence="2" id="KW-1133">Transmembrane helix</keyword>
<dbReference type="EMBL" id="ML976038">
    <property type="protein sequence ID" value="KAF1942180.1"/>
    <property type="molecule type" value="Genomic_DNA"/>
</dbReference>
<feature type="compositionally biased region" description="Polar residues" evidence="1">
    <location>
        <begin position="492"/>
        <end position="507"/>
    </location>
</feature>
<feature type="compositionally biased region" description="Basic and acidic residues" evidence="1">
    <location>
        <begin position="638"/>
        <end position="649"/>
    </location>
</feature>
<feature type="region of interest" description="Disordered" evidence="1">
    <location>
        <begin position="185"/>
        <end position="248"/>
    </location>
</feature>